<evidence type="ECO:0000313" key="1">
    <source>
        <dbReference type="EMBL" id="MCT7360991.1"/>
    </source>
</evidence>
<name>A0A9X3AK68_9GAMM</name>
<accession>A0A9X3AK68</accession>
<gene>
    <name evidence="1" type="ORF">NYR02_18355</name>
</gene>
<dbReference type="AlphaFoldDB" id="A0A9X3AK68"/>
<comment type="caution">
    <text evidence="1">The sequence shown here is derived from an EMBL/GenBank/DDBJ whole genome shotgun (WGS) entry which is preliminary data.</text>
</comment>
<keyword evidence="2" id="KW-1185">Reference proteome</keyword>
<sequence length="123" mass="14047">MSIELKNSEGLEFDFSNIGWAFYLNIAIEYGWKEKGTLPPEGWKGEWKGAYDMSEGQLVSEADAKNMASALETYLVDPNKINVAKAMAKEFKKAGIPMEVDENDKEFLSEYITFAKKSEFRIW</sequence>
<dbReference type="EMBL" id="JAOANI010000030">
    <property type="protein sequence ID" value="MCT7360991.1"/>
    <property type="molecule type" value="Genomic_DNA"/>
</dbReference>
<protein>
    <submittedName>
        <fullName evidence="1">Uncharacterized protein</fullName>
    </submittedName>
</protein>
<proteinExistence type="predicted"/>
<reference evidence="1" key="1">
    <citation type="journal article" date="2022" name="Front. Microbiol.">
        <title>Genome-based taxonomic rearrangement of Oceanobacter-related bacteria including the description of Thalassolituus hydrocarbonoclasticus sp. nov. and Thalassolituus pacificus sp. nov. and emended description of the genus Thalassolituus.</title>
        <authorList>
            <person name="Dong C."/>
            <person name="Wei L."/>
            <person name="Wang J."/>
            <person name="Lai Q."/>
            <person name="Huang Z."/>
            <person name="Shao Z."/>
        </authorList>
    </citation>
    <scope>NUCLEOTIDE SEQUENCE</scope>
    <source>
        <strain evidence="1">59MF3M-4</strain>
    </source>
</reference>
<organism evidence="1 2">
    <name type="scientific">Thalassolituus pacificus</name>
    <dbReference type="NCBI Taxonomy" id="2975440"/>
    <lineage>
        <taxon>Bacteria</taxon>
        <taxon>Pseudomonadati</taxon>
        <taxon>Pseudomonadota</taxon>
        <taxon>Gammaproteobacteria</taxon>
        <taxon>Oceanospirillales</taxon>
        <taxon>Oceanospirillaceae</taxon>
        <taxon>Thalassolituus</taxon>
    </lineage>
</organism>
<reference evidence="1" key="2">
    <citation type="submission" date="2022-08" db="EMBL/GenBank/DDBJ databases">
        <authorList>
            <person name="Dong C."/>
        </authorList>
    </citation>
    <scope>NUCLEOTIDE SEQUENCE</scope>
    <source>
        <strain evidence="1">59MF3M-4</strain>
    </source>
</reference>
<dbReference type="RefSeq" id="WP_260977823.1">
    <property type="nucleotide sequence ID" value="NZ_JAOANI010000030.1"/>
</dbReference>
<dbReference type="Proteomes" id="UP001147830">
    <property type="component" value="Unassembled WGS sequence"/>
</dbReference>
<evidence type="ECO:0000313" key="2">
    <source>
        <dbReference type="Proteomes" id="UP001147830"/>
    </source>
</evidence>